<dbReference type="AlphaFoldDB" id="A0A158I1U3"/>
<dbReference type="InterPro" id="IPR011051">
    <property type="entry name" value="RmlC_Cupin_sf"/>
</dbReference>
<accession>A0A158I1U3</accession>
<dbReference type="Proteomes" id="UP000054977">
    <property type="component" value="Unassembled WGS sequence"/>
</dbReference>
<dbReference type="STRING" id="326474.AWB65_04044"/>
<organism evidence="1 2">
    <name type="scientific">Caballeronia humi</name>
    <dbReference type="NCBI Taxonomy" id="326474"/>
    <lineage>
        <taxon>Bacteria</taxon>
        <taxon>Pseudomonadati</taxon>
        <taxon>Pseudomonadota</taxon>
        <taxon>Betaproteobacteria</taxon>
        <taxon>Burkholderiales</taxon>
        <taxon>Burkholderiaceae</taxon>
        <taxon>Caballeronia</taxon>
    </lineage>
</organism>
<evidence type="ECO:0000313" key="1">
    <source>
        <dbReference type="EMBL" id="SAL50000.1"/>
    </source>
</evidence>
<evidence type="ECO:0000313" key="2">
    <source>
        <dbReference type="Proteomes" id="UP000054977"/>
    </source>
</evidence>
<name>A0A158I1U3_9BURK</name>
<dbReference type="InterPro" id="IPR014710">
    <property type="entry name" value="RmlC-like_jellyroll"/>
</dbReference>
<reference evidence="1" key="1">
    <citation type="submission" date="2016-01" db="EMBL/GenBank/DDBJ databases">
        <authorList>
            <person name="Peeters C."/>
        </authorList>
    </citation>
    <scope>NUCLEOTIDE SEQUENCE [LARGE SCALE GENOMIC DNA]</scope>
    <source>
        <strain evidence="1">LMG 22934</strain>
    </source>
</reference>
<gene>
    <name evidence="1" type="ORF">AWB65_04044</name>
</gene>
<proteinExistence type="predicted"/>
<dbReference type="RefSeq" id="WP_087668831.1">
    <property type="nucleotide sequence ID" value="NZ_FCNW02000023.1"/>
</dbReference>
<dbReference type="EMBL" id="FCNW02000023">
    <property type="protein sequence ID" value="SAL50000.1"/>
    <property type="molecule type" value="Genomic_DNA"/>
</dbReference>
<dbReference type="SUPFAM" id="SSF51182">
    <property type="entry name" value="RmlC-like cupins"/>
    <property type="match status" value="1"/>
</dbReference>
<sequence>MAINKLHDEFHGLDMAEGWQLPEGYAPGSGAQELILSGALDTDSKRGSRTRLLRLPAGMHTTKPFVHDYWEEVFLVEGDLTVGNDEKGEGGEPFEGYTYAVRPPGAWHGPFKSNGGCVLLEVHYYDPA</sequence>
<protein>
    <submittedName>
        <fullName evidence="1">Cupin</fullName>
    </submittedName>
</protein>
<comment type="caution">
    <text evidence="1">The sequence shown here is derived from an EMBL/GenBank/DDBJ whole genome shotgun (WGS) entry which is preliminary data.</text>
</comment>
<dbReference type="Gene3D" id="2.60.120.10">
    <property type="entry name" value="Jelly Rolls"/>
    <property type="match status" value="1"/>
</dbReference>
<keyword evidence="2" id="KW-1185">Reference proteome</keyword>
<dbReference type="OrthoDB" id="9793147at2"/>